<dbReference type="NCBIfam" id="TIGR01496">
    <property type="entry name" value="DHPS"/>
    <property type="match status" value="1"/>
</dbReference>
<evidence type="ECO:0000313" key="11">
    <source>
        <dbReference type="Proteomes" id="UP000020218"/>
    </source>
</evidence>
<accession>A0A011PNX7</accession>
<dbReference type="PATRIC" id="fig|1454001.3.peg.1659"/>
<dbReference type="AlphaFoldDB" id="A0A011PNX7"/>
<dbReference type="InterPro" id="IPR045031">
    <property type="entry name" value="DHP_synth-like"/>
</dbReference>
<evidence type="ECO:0000256" key="7">
    <source>
        <dbReference type="ARBA" id="ARBA00022842"/>
    </source>
</evidence>
<evidence type="ECO:0000259" key="9">
    <source>
        <dbReference type="PROSITE" id="PS50972"/>
    </source>
</evidence>
<reference evidence="10" key="1">
    <citation type="submission" date="2014-02" db="EMBL/GenBank/DDBJ databases">
        <title>Expanding our view of genomic diversity in Candidatus Accumulibacter clades.</title>
        <authorList>
            <person name="Skennerton C.T."/>
            <person name="Barr J.J."/>
            <person name="Slater F.R."/>
            <person name="Bond P.L."/>
            <person name="Tyson G.W."/>
        </authorList>
    </citation>
    <scope>NUCLEOTIDE SEQUENCE [LARGE SCALE GENOMIC DNA]</scope>
</reference>
<evidence type="ECO:0000256" key="3">
    <source>
        <dbReference type="ARBA" id="ARBA00004763"/>
    </source>
</evidence>
<dbReference type="Gene3D" id="3.20.20.20">
    <property type="entry name" value="Dihydropteroate synthase-like"/>
    <property type="match status" value="1"/>
</dbReference>
<name>A0A011PNX7_9PROT</name>
<dbReference type="PROSITE" id="PS50972">
    <property type="entry name" value="PTERIN_BINDING"/>
    <property type="match status" value="1"/>
</dbReference>
<protein>
    <recommendedName>
        <fullName evidence="4">dihydropteroate synthase</fullName>
        <ecNumber evidence="4">2.5.1.15</ecNumber>
    </recommendedName>
</protein>
<evidence type="ECO:0000256" key="4">
    <source>
        <dbReference type="ARBA" id="ARBA00012458"/>
    </source>
</evidence>
<dbReference type="CDD" id="cd00739">
    <property type="entry name" value="DHPS"/>
    <property type="match status" value="1"/>
</dbReference>
<comment type="pathway">
    <text evidence="3">Cofactor biosynthesis; tetrahydrofolate biosynthesis; 7,8-dihydrofolate from 2-amino-4-hydroxy-6-hydroxymethyl-7,8-dihydropteridine diphosphate and 4-aminobenzoate: step 1/2.</text>
</comment>
<keyword evidence="5 10" id="KW-0808">Transferase</keyword>
<dbReference type="PANTHER" id="PTHR20941:SF1">
    <property type="entry name" value="FOLIC ACID SYNTHESIS PROTEIN FOL1"/>
    <property type="match status" value="1"/>
</dbReference>
<gene>
    <name evidence="10" type="primary">folP</name>
    <name evidence="10" type="ORF">AW08_01579</name>
</gene>
<dbReference type="SUPFAM" id="SSF51717">
    <property type="entry name" value="Dihydropteroate synthetase-like"/>
    <property type="match status" value="1"/>
</dbReference>
<comment type="cofactor">
    <cofactor evidence="2">
        <name>Mg(2+)</name>
        <dbReference type="ChEBI" id="CHEBI:18420"/>
    </cofactor>
</comment>
<dbReference type="InterPro" id="IPR011005">
    <property type="entry name" value="Dihydropteroate_synth-like_sf"/>
</dbReference>
<keyword evidence="6" id="KW-0479">Metal-binding</keyword>
<dbReference type="InterPro" id="IPR000489">
    <property type="entry name" value="Pterin-binding_dom"/>
</dbReference>
<keyword evidence="7" id="KW-0460">Magnesium</keyword>
<evidence type="ECO:0000256" key="8">
    <source>
        <dbReference type="ARBA" id="ARBA00022909"/>
    </source>
</evidence>
<comment type="catalytic activity">
    <reaction evidence="1">
        <text>(7,8-dihydropterin-6-yl)methyl diphosphate + 4-aminobenzoate = 7,8-dihydropteroate + diphosphate</text>
        <dbReference type="Rhea" id="RHEA:19949"/>
        <dbReference type="ChEBI" id="CHEBI:17836"/>
        <dbReference type="ChEBI" id="CHEBI:17839"/>
        <dbReference type="ChEBI" id="CHEBI:33019"/>
        <dbReference type="ChEBI" id="CHEBI:72950"/>
        <dbReference type="EC" id="2.5.1.15"/>
    </reaction>
</comment>
<evidence type="ECO:0000256" key="2">
    <source>
        <dbReference type="ARBA" id="ARBA00001946"/>
    </source>
</evidence>
<keyword evidence="8" id="KW-0289">Folate biosynthesis</keyword>
<evidence type="ECO:0000256" key="5">
    <source>
        <dbReference type="ARBA" id="ARBA00022679"/>
    </source>
</evidence>
<dbReference type="GO" id="GO:0004156">
    <property type="term" value="F:dihydropteroate synthase activity"/>
    <property type="evidence" value="ECO:0007669"/>
    <property type="project" value="UniProtKB-EC"/>
</dbReference>
<evidence type="ECO:0000313" key="10">
    <source>
        <dbReference type="EMBL" id="EXI67974.1"/>
    </source>
</evidence>
<proteinExistence type="predicted"/>
<organism evidence="10 11">
    <name type="scientific">Candidatus Accumulibacter adjunctus</name>
    <dbReference type="NCBI Taxonomy" id="1454001"/>
    <lineage>
        <taxon>Bacteria</taxon>
        <taxon>Pseudomonadati</taxon>
        <taxon>Pseudomonadota</taxon>
        <taxon>Betaproteobacteria</taxon>
        <taxon>Candidatus Accumulibacter</taxon>
    </lineage>
</organism>
<dbReference type="EC" id="2.5.1.15" evidence="4"/>
<comment type="caution">
    <text evidence="10">The sequence shown here is derived from an EMBL/GenBank/DDBJ whole genome shotgun (WGS) entry which is preliminary data.</text>
</comment>
<dbReference type="Proteomes" id="UP000020218">
    <property type="component" value="Unassembled WGS sequence"/>
</dbReference>
<dbReference type="GO" id="GO:0046654">
    <property type="term" value="P:tetrahydrofolate biosynthetic process"/>
    <property type="evidence" value="ECO:0007669"/>
    <property type="project" value="TreeGrafter"/>
</dbReference>
<dbReference type="Pfam" id="PF00809">
    <property type="entry name" value="Pterin_bind"/>
    <property type="match status" value="1"/>
</dbReference>
<evidence type="ECO:0000256" key="6">
    <source>
        <dbReference type="ARBA" id="ARBA00022723"/>
    </source>
</evidence>
<dbReference type="PROSITE" id="PS00793">
    <property type="entry name" value="DHPS_2"/>
    <property type="match status" value="1"/>
</dbReference>
<sequence length="281" mass="29687">MLRCGSFRLALDRPLLMGIVNLTADSFSGDGLAGDTAAAVAQARRQIDAGADLLDLGAESSRPGALPVRAEDELQRLLPVLAELTGCGVPISVDTYKPEVMRAALRHGASMINDIHGLRMPGAMEAVAESDCAVCLMHMQGQPLTMQQQPSYRDVVAEVRDFLRRRVQAARAAGISDDRLLLDPGFGFGKTLQHNLELLRALEQLTSDGLPVLAGLSRKSMLGAITGRPLGERLAASIAAAVLAVERGARVLRVHDVAATRDALAVWQATRGSDAPGSAAV</sequence>
<dbReference type="STRING" id="1454001.AW08_01579"/>
<evidence type="ECO:0000256" key="1">
    <source>
        <dbReference type="ARBA" id="ARBA00000012"/>
    </source>
</evidence>
<dbReference type="GO" id="GO:0046656">
    <property type="term" value="P:folic acid biosynthetic process"/>
    <property type="evidence" value="ECO:0007669"/>
    <property type="project" value="UniProtKB-KW"/>
</dbReference>
<feature type="domain" description="Pterin-binding" evidence="9">
    <location>
        <begin position="14"/>
        <end position="265"/>
    </location>
</feature>
<keyword evidence="11" id="KW-1185">Reference proteome</keyword>
<dbReference type="PANTHER" id="PTHR20941">
    <property type="entry name" value="FOLATE SYNTHESIS PROTEINS"/>
    <property type="match status" value="1"/>
</dbReference>
<dbReference type="InterPro" id="IPR006390">
    <property type="entry name" value="DHP_synth_dom"/>
</dbReference>
<dbReference type="GO" id="GO:0005829">
    <property type="term" value="C:cytosol"/>
    <property type="evidence" value="ECO:0007669"/>
    <property type="project" value="TreeGrafter"/>
</dbReference>
<dbReference type="GO" id="GO:0046872">
    <property type="term" value="F:metal ion binding"/>
    <property type="evidence" value="ECO:0007669"/>
    <property type="project" value="UniProtKB-KW"/>
</dbReference>
<dbReference type="EMBL" id="JFAX01000007">
    <property type="protein sequence ID" value="EXI67974.1"/>
    <property type="molecule type" value="Genomic_DNA"/>
</dbReference>